<gene>
    <name evidence="4" type="ORF">OVN18_01075</name>
</gene>
<sequence length="175" mass="18385">MSSPPAPAVLPDDLRLVPLTAQDAARIAPLNDAAYPAVPITSPDDLAALVGLAALPLGIESTEGELVGFVLALAPGAAYDSENFRFFEQRGVDSLYVDRIVIAESQRGRGLGPVLYDRVFSLAREQGRREVTCEVNLDPPNPGSLAFHARLGFVPVGSQPTKGGTVTVQLLAAPV</sequence>
<proteinExistence type="predicted"/>
<dbReference type="EC" id="2.3.1.-" evidence="4"/>
<dbReference type="InterPro" id="IPR000182">
    <property type="entry name" value="GNAT_dom"/>
</dbReference>
<dbReference type="PANTHER" id="PTHR43877:SF2">
    <property type="entry name" value="AMINOALKYLPHOSPHONATE N-ACETYLTRANSFERASE-RELATED"/>
    <property type="match status" value="1"/>
</dbReference>
<dbReference type="InterPro" id="IPR016181">
    <property type="entry name" value="Acyl_CoA_acyltransferase"/>
</dbReference>
<feature type="domain" description="N-acetyltransferase" evidence="3">
    <location>
        <begin position="14"/>
        <end position="175"/>
    </location>
</feature>
<keyword evidence="2 4" id="KW-0012">Acyltransferase</keyword>
<reference evidence="4" key="1">
    <citation type="submission" date="2022-11" db="EMBL/GenBank/DDBJ databases">
        <title>Description of Microcella daejonensis nov. sp, isolated from riverside soil.</title>
        <authorList>
            <person name="Molina K.M."/>
            <person name="Kim S.B."/>
        </authorList>
    </citation>
    <scope>NUCLEOTIDE SEQUENCE</scope>
    <source>
        <strain evidence="4">MMS21-STM12</strain>
    </source>
</reference>
<organism evidence="4 5">
    <name type="scientific">Microcella daejeonensis</name>
    <dbReference type="NCBI Taxonomy" id="2994971"/>
    <lineage>
        <taxon>Bacteria</taxon>
        <taxon>Bacillati</taxon>
        <taxon>Actinomycetota</taxon>
        <taxon>Actinomycetes</taxon>
        <taxon>Micrococcales</taxon>
        <taxon>Microbacteriaceae</taxon>
        <taxon>Microcella</taxon>
    </lineage>
</organism>
<dbReference type="AlphaFoldDB" id="A0A9E8ML73"/>
<dbReference type="PANTHER" id="PTHR43877">
    <property type="entry name" value="AMINOALKYLPHOSPHONATE N-ACETYLTRANSFERASE-RELATED-RELATED"/>
    <property type="match status" value="1"/>
</dbReference>
<protein>
    <submittedName>
        <fullName evidence="4">GNAT family N-acetyltransferase</fullName>
        <ecNumber evidence="4">2.3.1.-</ecNumber>
    </submittedName>
</protein>
<evidence type="ECO:0000313" key="4">
    <source>
        <dbReference type="EMBL" id="WAB81645.1"/>
    </source>
</evidence>
<evidence type="ECO:0000313" key="5">
    <source>
        <dbReference type="Proteomes" id="UP001164706"/>
    </source>
</evidence>
<evidence type="ECO:0000256" key="2">
    <source>
        <dbReference type="ARBA" id="ARBA00023315"/>
    </source>
</evidence>
<dbReference type="RefSeq" id="WP_267781421.1">
    <property type="nucleotide sequence ID" value="NZ_CP113089.1"/>
</dbReference>
<dbReference type="Pfam" id="PF00583">
    <property type="entry name" value="Acetyltransf_1"/>
    <property type="match status" value="1"/>
</dbReference>
<keyword evidence="5" id="KW-1185">Reference proteome</keyword>
<dbReference type="PROSITE" id="PS51186">
    <property type="entry name" value="GNAT"/>
    <property type="match status" value="1"/>
</dbReference>
<dbReference type="Proteomes" id="UP001164706">
    <property type="component" value="Chromosome"/>
</dbReference>
<keyword evidence="1 4" id="KW-0808">Transferase</keyword>
<evidence type="ECO:0000256" key="1">
    <source>
        <dbReference type="ARBA" id="ARBA00022679"/>
    </source>
</evidence>
<dbReference type="Gene3D" id="3.40.630.30">
    <property type="match status" value="1"/>
</dbReference>
<dbReference type="InterPro" id="IPR050832">
    <property type="entry name" value="Bact_Acetyltransf"/>
</dbReference>
<dbReference type="KEGG" id="mdb:OVN18_01075"/>
<dbReference type="InterPro" id="IPR016890">
    <property type="entry name" value="UCP028520"/>
</dbReference>
<dbReference type="PIRSF" id="PIRSF028520">
    <property type="entry name" value="UCP028520"/>
    <property type="match status" value="1"/>
</dbReference>
<dbReference type="SUPFAM" id="SSF55729">
    <property type="entry name" value="Acyl-CoA N-acyltransferases (Nat)"/>
    <property type="match status" value="1"/>
</dbReference>
<dbReference type="GO" id="GO:0016747">
    <property type="term" value="F:acyltransferase activity, transferring groups other than amino-acyl groups"/>
    <property type="evidence" value="ECO:0007669"/>
    <property type="project" value="InterPro"/>
</dbReference>
<dbReference type="EMBL" id="CP113089">
    <property type="protein sequence ID" value="WAB81645.1"/>
    <property type="molecule type" value="Genomic_DNA"/>
</dbReference>
<dbReference type="CDD" id="cd04301">
    <property type="entry name" value="NAT_SF"/>
    <property type="match status" value="1"/>
</dbReference>
<accession>A0A9E8ML73</accession>
<evidence type="ECO:0000259" key="3">
    <source>
        <dbReference type="PROSITE" id="PS51186"/>
    </source>
</evidence>
<name>A0A9E8ML73_9MICO</name>